<keyword evidence="2" id="KW-0732">Signal</keyword>
<proteinExistence type="predicted"/>
<feature type="chain" id="PRO_5015911415" description="DUF4097 domain-containing protein" evidence="2">
    <location>
        <begin position="32"/>
        <end position="393"/>
    </location>
</feature>
<evidence type="ECO:0000256" key="2">
    <source>
        <dbReference type="SAM" id="SignalP"/>
    </source>
</evidence>
<feature type="domain" description="DUF4097" evidence="3">
    <location>
        <begin position="178"/>
        <end position="282"/>
    </location>
</feature>
<evidence type="ECO:0000313" key="4">
    <source>
        <dbReference type="EMBL" id="AWI08527.1"/>
    </source>
</evidence>
<dbReference type="Pfam" id="PF13349">
    <property type="entry name" value="DUF4097"/>
    <property type="match status" value="1"/>
</dbReference>
<protein>
    <recommendedName>
        <fullName evidence="3">DUF4097 domain-containing protein</fullName>
    </recommendedName>
</protein>
<keyword evidence="5" id="KW-1185">Reference proteome</keyword>
<sequence length="393" mass="41865">MKTAAPLQFAMKTKTAFLRAPLLAAAIACSAALLPAQDAYRELGATPPLAAEASPAKKASYSSQPGKNTTTARISFSDRSKPGTLKINMTVAEIGIEGTSGNEIIVTSSLDQKGAPKTDDDGFRRLDQEQAFELVEKDNVATLRIAGGSPRSAAGAEFKIKVPRNTNLSIRTQSVEGVEIDDIDGDIEVNSTNGEISLENVSGSVVANTMSGKIDAEFKRAPQKPVSLTSMSGAIELSLPPKSAANLRMRTLSGAIRTNFPESALKTTTETRADAKARKVSMQVTHDGDSGVTVVTSNSGDSYAFSTTTGEVQIPRPRPRPPRRVMASSSKPLSKRARRRHLITPTKGSPPPKKASPPQFRRSMESRASATRKKNSSSARSKPVETPCRARFA</sequence>
<reference evidence="4 5" key="1">
    <citation type="journal article" date="2018" name="Syst. Appl. Microbiol.">
        <title>Ereboglobus luteus gen. nov. sp. nov. from cockroach guts, and new insights into the oxygen relationship of the genera Opitutus and Didymococcus (Verrucomicrobia: Opitutaceae).</title>
        <authorList>
            <person name="Tegtmeier D."/>
            <person name="Belitz A."/>
            <person name="Radek R."/>
            <person name="Heimerl T."/>
            <person name="Brune A."/>
        </authorList>
    </citation>
    <scope>NUCLEOTIDE SEQUENCE [LARGE SCALE GENOMIC DNA]</scope>
    <source>
        <strain evidence="4 5">Ho45</strain>
    </source>
</reference>
<gene>
    <name evidence="4" type="ORF">CKA38_04005</name>
</gene>
<dbReference type="Proteomes" id="UP000244896">
    <property type="component" value="Chromosome"/>
</dbReference>
<feature type="region of interest" description="Disordered" evidence="1">
    <location>
        <begin position="51"/>
        <end position="79"/>
    </location>
</feature>
<evidence type="ECO:0000313" key="5">
    <source>
        <dbReference type="Proteomes" id="UP000244896"/>
    </source>
</evidence>
<evidence type="ECO:0000259" key="3">
    <source>
        <dbReference type="Pfam" id="PF13349"/>
    </source>
</evidence>
<evidence type="ECO:0000256" key="1">
    <source>
        <dbReference type="SAM" id="MobiDB-lite"/>
    </source>
</evidence>
<name>A0A2U8E100_9BACT</name>
<organism evidence="4 5">
    <name type="scientific">Ereboglobus luteus</name>
    <dbReference type="NCBI Taxonomy" id="1796921"/>
    <lineage>
        <taxon>Bacteria</taxon>
        <taxon>Pseudomonadati</taxon>
        <taxon>Verrucomicrobiota</taxon>
        <taxon>Opitutia</taxon>
        <taxon>Opitutales</taxon>
        <taxon>Opitutaceae</taxon>
        <taxon>Ereboglobus</taxon>
    </lineage>
</organism>
<dbReference type="AlphaFoldDB" id="A0A2U8E100"/>
<feature type="region of interest" description="Disordered" evidence="1">
    <location>
        <begin position="282"/>
        <end position="393"/>
    </location>
</feature>
<dbReference type="EMBL" id="CP023004">
    <property type="protein sequence ID" value="AWI08527.1"/>
    <property type="molecule type" value="Genomic_DNA"/>
</dbReference>
<feature type="signal peptide" evidence="2">
    <location>
        <begin position="1"/>
        <end position="31"/>
    </location>
</feature>
<accession>A0A2U8E100</accession>
<feature type="compositionally biased region" description="Polar residues" evidence="1">
    <location>
        <begin position="60"/>
        <end position="74"/>
    </location>
</feature>
<feature type="compositionally biased region" description="Polar residues" evidence="1">
    <location>
        <begin position="293"/>
        <end position="311"/>
    </location>
</feature>
<dbReference type="KEGG" id="elut:CKA38_04005"/>
<feature type="compositionally biased region" description="Basic residues" evidence="1">
    <location>
        <begin position="333"/>
        <end position="342"/>
    </location>
</feature>
<dbReference type="InterPro" id="IPR025164">
    <property type="entry name" value="Toastrack_DUF4097"/>
</dbReference>